<organism evidence="3 4">
    <name type="scientific">Kibdelosporangium lantanae</name>
    <dbReference type="NCBI Taxonomy" id="1497396"/>
    <lineage>
        <taxon>Bacteria</taxon>
        <taxon>Bacillati</taxon>
        <taxon>Actinomycetota</taxon>
        <taxon>Actinomycetes</taxon>
        <taxon>Pseudonocardiales</taxon>
        <taxon>Pseudonocardiaceae</taxon>
        <taxon>Kibdelosporangium</taxon>
    </lineage>
</organism>
<dbReference type="InterPro" id="IPR036526">
    <property type="entry name" value="C-N_Hydrolase_sf"/>
</dbReference>
<dbReference type="SUPFAM" id="SSF56317">
    <property type="entry name" value="Carbon-nitrogen hydrolase"/>
    <property type="match status" value="1"/>
</dbReference>
<feature type="domain" description="CN hydrolase" evidence="2">
    <location>
        <begin position="1"/>
        <end position="187"/>
    </location>
</feature>
<dbReference type="PROSITE" id="PS50263">
    <property type="entry name" value="CN_HYDROLASE"/>
    <property type="match status" value="1"/>
</dbReference>
<dbReference type="Gene3D" id="3.60.110.10">
    <property type="entry name" value="Carbon-nitrogen hydrolase"/>
    <property type="match status" value="1"/>
</dbReference>
<comment type="caution">
    <text evidence="3">The sequence shown here is derived from an EMBL/GenBank/DDBJ whole genome shotgun (WGS) entry which is preliminary data.</text>
</comment>
<evidence type="ECO:0000313" key="3">
    <source>
        <dbReference type="EMBL" id="MFD1051436.1"/>
    </source>
</evidence>
<dbReference type="Pfam" id="PF00795">
    <property type="entry name" value="CN_hydrolase"/>
    <property type="match status" value="1"/>
</dbReference>
<dbReference type="PANTHER" id="PTHR43674:SF2">
    <property type="entry name" value="BETA-UREIDOPROPIONASE"/>
    <property type="match status" value="1"/>
</dbReference>
<dbReference type="PANTHER" id="PTHR43674">
    <property type="entry name" value="NITRILASE C965.09-RELATED"/>
    <property type="match status" value="1"/>
</dbReference>
<evidence type="ECO:0000313" key="4">
    <source>
        <dbReference type="Proteomes" id="UP001597045"/>
    </source>
</evidence>
<keyword evidence="1 3" id="KW-0378">Hydrolase</keyword>
<gene>
    <name evidence="3" type="ORF">ACFQ1S_40780</name>
</gene>
<proteinExistence type="predicted"/>
<feature type="non-terminal residue" evidence="3">
    <location>
        <position position="1"/>
    </location>
</feature>
<reference evidence="4" key="1">
    <citation type="journal article" date="2019" name="Int. J. Syst. Evol. Microbiol.">
        <title>The Global Catalogue of Microorganisms (GCM) 10K type strain sequencing project: providing services to taxonomists for standard genome sequencing and annotation.</title>
        <authorList>
            <consortium name="The Broad Institute Genomics Platform"/>
            <consortium name="The Broad Institute Genome Sequencing Center for Infectious Disease"/>
            <person name="Wu L."/>
            <person name="Ma J."/>
        </authorList>
    </citation>
    <scope>NUCLEOTIDE SEQUENCE [LARGE SCALE GENOMIC DNA]</scope>
    <source>
        <strain evidence="4">JCM 31486</strain>
    </source>
</reference>
<sequence>WAGLVAPPEFVGHFAALARELDMAIAVTYLSDGPRNTVSLIDRHGYEVLTYHKVHTVAAGVHEAGLIPGAGFPVATLDTRNGGVEVGAMICYDREFPESARALMLAGAELILTPNACELEVNRLTQFRARAYENMVAVAMANYAGPGWGHSVGYDGIAFVDGHSRDMLVVEAGEREGVYPAVFDIDALREYRSREIAGDAFRRPSTYGPLVEQR</sequence>
<dbReference type="CDD" id="cd07197">
    <property type="entry name" value="nitrilase"/>
    <property type="match status" value="1"/>
</dbReference>
<name>A0ABW3MLJ0_9PSEU</name>
<dbReference type="EMBL" id="JBHTIS010003593">
    <property type="protein sequence ID" value="MFD1051436.1"/>
    <property type="molecule type" value="Genomic_DNA"/>
</dbReference>
<dbReference type="GO" id="GO:0016787">
    <property type="term" value="F:hydrolase activity"/>
    <property type="evidence" value="ECO:0007669"/>
    <property type="project" value="UniProtKB-KW"/>
</dbReference>
<protein>
    <submittedName>
        <fullName evidence="3">Carbon-nitrogen hydrolase family protein</fullName>
    </submittedName>
</protein>
<feature type="non-terminal residue" evidence="3">
    <location>
        <position position="214"/>
    </location>
</feature>
<evidence type="ECO:0000256" key="1">
    <source>
        <dbReference type="ARBA" id="ARBA00022801"/>
    </source>
</evidence>
<dbReference type="Proteomes" id="UP001597045">
    <property type="component" value="Unassembled WGS sequence"/>
</dbReference>
<evidence type="ECO:0000259" key="2">
    <source>
        <dbReference type="PROSITE" id="PS50263"/>
    </source>
</evidence>
<keyword evidence="4" id="KW-1185">Reference proteome</keyword>
<dbReference type="InterPro" id="IPR003010">
    <property type="entry name" value="C-N_Hydrolase"/>
</dbReference>
<accession>A0ABW3MLJ0</accession>
<dbReference type="InterPro" id="IPR050345">
    <property type="entry name" value="Aliph_Amidase/BUP"/>
</dbReference>